<evidence type="ECO:0000256" key="1">
    <source>
        <dbReference type="SAM" id="Phobius"/>
    </source>
</evidence>
<sequence>MHGTIIHYDPLTQCGLLRTEAGQVQYFRLDEVVSQGRVAAGQPVALRNGVLVDTGGSQQDASLPIRPPQRPTMQPASAPVATQVRSGRNIGWIGAVLAIGALILLMLSGGEQSGYASPNPRLLESIFGMTASILLVLEAVFFMSSAGSRRRIRWTFWLVVWSSLFAYVGQTFDGFEADDATGWYAYALLTLGFAVYILPYRSK</sequence>
<dbReference type="RefSeq" id="WP_207328169.1">
    <property type="nucleotide sequence ID" value="NZ_JAFMYW010000002.1"/>
</dbReference>
<evidence type="ECO:0000313" key="2">
    <source>
        <dbReference type="EMBL" id="MBO0948206.1"/>
    </source>
</evidence>
<organism evidence="2 3">
    <name type="scientific">Fibrella forsythiae</name>
    <dbReference type="NCBI Taxonomy" id="2817061"/>
    <lineage>
        <taxon>Bacteria</taxon>
        <taxon>Pseudomonadati</taxon>
        <taxon>Bacteroidota</taxon>
        <taxon>Cytophagia</taxon>
        <taxon>Cytophagales</taxon>
        <taxon>Spirosomataceae</taxon>
        <taxon>Fibrella</taxon>
    </lineage>
</organism>
<accession>A0ABS3JDY5</accession>
<reference evidence="2 3" key="1">
    <citation type="submission" date="2021-03" db="EMBL/GenBank/DDBJ databases">
        <title>Fibrella sp. HMF5405 genome sequencing and assembly.</title>
        <authorList>
            <person name="Kang H."/>
            <person name="Kim H."/>
            <person name="Bae S."/>
            <person name="Joh K."/>
        </authorList>
    </citation>
    <scope>NUCLEOTIDE SEQUENCE [LARGE SCALE GENOMIC DNA]</scope>
    <source>
        <strain evidence="2 3">HMF5405</strain>
    </source>
</reference>
<proteinExistence type="predicted"/>
<evidence type="ECO:0008006" key="4">
    <source>
        <dbReference type="Google" id="ProtNLM"/>
    </source>
</evidence>
<evidence type="ECO:0000313" key="3">
    <source>
        <dbReference type="Proteomes" id="UP000664628"/>
    </source>
</evidence>
<feature type="transmembrane region" description="Helical" evidence="1">
    <location>
        <begin position="90"/>
        <end position="110"/>
    </location>
</feature>
<protein>
    <recommendedName>
        <fullName evidence="4">DUF805 domain-containing protein</fullName>
    </recommendedName>
</protein>
<dbReference type="Proteomes" id="UP000664628">
    <property type="component" value="Unassembled WGS sequence"/>
</dbReference>
<keyword evidence="1" id="KW-0472">Membrane</keyword>
<keyword evidence="3" id="KW-1185">Reference proteome</keyword>
<keyword evidence="1" id="KW-0812">Transmembrane</keyword>
<name>A0ABS3JDY5_9BACT</name>
<gene>
    <name evidence="2" type="ORF">J2I46_06415</name>
</gene>
<comment type="caution">
    <text evidence="2">The sequence shown here is derived from an EMBL/GenBank/DDBJ whole genome shotgun (WGS) entry which is preliminary data.</text>
</comment>
<keyword evidence="1" id="KW-1133">Transmembrane helix</keyword>
<dbReference type="EMBL" id="JAFMYW010000002">
    <property type="protein sequence ID" value="MBO0948206.1"/>
    <property type="molecule type" value="Genomic_DNA"/>
</dbReference>
<feature type="transmembrane region" description="Helical" evidence="1">
    <location>
        <begin position="154"/>
        <end position="171"/>
    </location>
</feature>
<feature type="transmembrane region" description="Helical" evidence="1">
    <location>
        <begin position="183"/>
        <end position="200"/>
    </location>
</feature>
<feature type="transmembrane region" description="Helical" evidence="1">
    <location>
        <begin position="122"/>
        <end position="142"/>
    </location>
</feature>